<dbReference type="PRINTS" id="PR00598">
    <property type="entry name" value="HTHMARR"/>
</dbReference>
<evidence type="ECO:0000259" key="1">
    <source>
        <dbReference type="PROSITE" id="PS50995"/>
    </source>
</evidence>
<keyword evidence="3" id="KW-1185">Reference proteome</keyword>
<dbReference type="PANTHER" id="PTHR33164:SF43">
    <property type="entry name" value="HTH-TYPE TRANSCRIPTIONAL REPRESSOR YETL"/>
    <property type="match status" value="1"/>
</dbReference>
<dbReference type="InterPro" id="IPR000835">
    <property type="entry name" value="HTH_MarR-typ"/>
</dbReference>
<dbReference type="GO" id="GO:0006950">
    <property type="term" value="P:response to stress"/>
    <property type="evidence" value="ECO:0007669"/>
    <property type="project" value="TreeGrafter"/>
</dbReference>
<dbReference type="InterPro" id="IPR039422">
    <property type="entry name" value="MarR/SlyA-like"/>
</dbReference>
<dbReference type="GO" id="GO:0003700">
    <property type="term" value="F:DNA-binding transcription factor activity"/>
    <property type="evidence" value="ECO:0007669"/>
    <property type="project" value="InterPro"/>
</dbReference>
<dbReference type="AlphaFoldDB" id="A0A495II98"/>
<name>A0A495II98_9MICO</name>
<dbReference type="PROSITE" id="PS50995">
    <property type="entry name" value="HTH_MARR_2"/>
    <property type="match status" value="1"/>
</dbReference>
<gene>
    <name evidence="2" type="ORF">C8E83_1967</name>
</gene>
<evidence type="ECO:0000313" key="3">
    <source>
        <dbReference type="Proteomes" id="UP000280008"/>
    </source>
</evidence>
<proteinExistence type="predicted"/>
<dbReference type="Proteomes" id="UP000280008">
    <property type="component" value="Unassembled WGS sequence"/>
</dbReference>
<comment type="caution">
    <text evidence="2">The sequence shown here is derived from an EMBL/GenBank/DDBJ whole genome shotgun (WGS) entry which is preliminary data.</text>
</comment>
<dbReference type="RefSeq" id="WP_121369700.1">
    <property type="nucleotide sequence ID" value="NZ_RBKS01000001.1"/>
</dbReference>
<accession>A0A495II98</accession>
<organism evidence="2 3">
    <name type="scientific">Frondihabitans australicus</name>
    <dbReference type="NCBI Taxonomy" id="386892"/>
    <lineage>
        <taxon>Bacteria</taxon>
        <taxon>Bacillati</taxon>
        <taxon>Actinomycetota</taxon>
        <taxon>Actinomycetes</taxon>
        <taxon>Micrococcales</taxon>
        <taxon>Microbacteriaceae</taxon>
        <taxon>Frondihabitans</taxon>
    </lineage>
</organism>
<dbReference type="Gene3D" id="1.10.10.10">
    <property type="entry name" value="Winged helix-like DNA-binding domain superfamily/Winged helix DNA-binding domain"/>
    <property type="match status" value="1"/>
</dbReference>
<dbReference type="SMART" id="SM00347">
    <property type="entry name" value="HTH_MARR"/>
    <property type="match status" value="1"/>
</dbReference>
<dbReference type="Pfam" id="PF12802">
    <property type="entry name" value="MarR_2"/>
    <property type="match status" value="1"/>
</dbReference>
<reference evidence="2 3" key="1">
    <citation type="submission" date="2018-10" db="EMBL/GenBank/DDBJ databases">
        <title>Sequencing the genomes of 1000 actinobacteria strains.</title>
        <authorList>
            <person name="Klenk H.-P."/>
        </authorList>
    </citation>
    <scope>NUCLEOTIDE SEQUENCE [LARGE SCALE GENOMIC DNA]</scope>
    <source>
        <strain evidence="2 3">DSM 17894</strain>
    </source>
</reference>
<dbReference type="PANTHER" id="PTHR33164">
    <property type="entry name" value="TRANSCRIPTIONAL REGULATOR, MARR FAMILY"/>
    <property type="match status" value="1"/>
</dbReference>
<protein>
    <submittedName>
        <fullName evidence="2">DNA-binding MarR family transcriptional regulator</fullName>
    </submittedName>
</protein>
<sequence length="166" mass="18431">MTDTFLSRERQHLYADSPETSAGAQVVAAIRLLREATDAAEKRALAQLDLTASDTLALRYLMQAERDGRHLGPNDLARLLGFSSAAVTKLVDRLMKVGRIEKTAHPFDRRAVVIRPTVQLMHDMDAAYSHVDSPLVDVVNRLSADEAEAVIRFAHSLTRALRGERE</sequence>
<dbReference type="InterPro" id="IPR036390">
    <property type="entry name" value="WH_DNA-bd_sf"/>
</dbReference>
<evidence type="ECO:0000313" key="2">
    <source>
        <dbReference type="EMBL" id="RKR74836.1"/>
    </source>
</evidence>
<feature type="domain" description="HTH marR-type" evidence="1">
    <location>
        <begin position="23"/>
        <end position="159"/>
    </location>
</feature>
<dbReference type="InterPro" id="IPR036388">
    <property type="entry name" value="WH-like_DNA-bd_sf"/>
</dbReference>
<keyword evidence="2" id="KW-0238">DNA-binding</keyword>
<dbReference type="EMBL" id="RBKS01000001">
    <property type="protein sequence ID" value="RKR74836.1"/>
    <property type="molecule type" value="Genomic_DNA"/>
</dbReference>
<dbReference type="GO" id="GO:0003677">
    <property type="term" value="F:DNA binding"/>
    <property type="evidence" value="ECO:0007669"/>
    <property type="project" value="UniProtKB-KW"/>
</dbReference>
<dbReference type="SUPFAM" id="SSF46785">
    <property type="entry name" value="Winged helix' DNA-binding domain"/>
    <property type="match status" value="1"/>
</dbReference>
<dbReference type="OrthoDB" id="162531at2"/>